<gene>
    <name evidence="4" type="ORF">ACFQ1S_20840</name>
</gene>
<comment type="caution">
    <text evidence="4">The sequence shown here is derived from an EMBL/GenBank/DDBJ whole genome shotgun (WGS) entry which is preliminary data.</text>
</comment>
<dbReference type="SUPFAM" id="SSF55073">
    <property type="entry name" value="Nucleotide cyclase"/>
    <property type="match status" value="1"/>
</dbReference>
<reference evidence="5" key="1">
    <citation type="journal article" date="2019" name="Int. J. Syst. Evol. Microbiol.">
        <title>The Global Catalogue of Microorganisms (GCM) 10K type strain sequencing project: providing services to taxonomists for standard genome sequencing and annotation.</title>
        <authorList>
            <consortium name="The Broad Institute Genomics Platform"/>
            <consortium name="The Broad Institute Genome Sequencing Center for Infectious Disease"/>
            <person name="Wu L."/>
            <person name="Ma J."/>
        </authorList>
    </citation>
    <scope>NUCLEOTIDE SEQUENCE [LARGE SCALE GENOMIC DNA]</scope>
    <source>
        <strain evidence="5">JCM 31486</strain>
    </source>
</reference>
<keyword evidence="5" id="KW-1185">Reference proteome</keyword>
<dbReference type="Proteomes" id="UP001597045">
    <property type="component" value="Unassembled WGS sequence"/>
</dbReference>
<dbReference type="InterPro" id="IPR050469">
    <property type="entry name" value="Diguanylate_Cyclase"/>
</dbReference>
<keyword evidence="2" id="KW-0472">Membrane</keyword>
<dbReference type="CDD" id="cd01949">
    <property type="entry name" value="GGDEF"/>
    <property type="match status" value="1"/>
</dbReference>
<dbReference type="EMBL" id="JBHTIS010001261">
    <property type="protein sequence ID" value="MFD1047807.1"/>
    <property type="molecule type" value="Genomic_DNA"/>
</dbReference>
<dbReference type="InterPro" id="IPR043128">
    <property type="entry name" value="Rev_trsase/Diguanyl_cyclase"/>
</dbReference>
<organism evidence="4 5">
    <name type="scientific">Kibdelosporangium lantanae</name>
    <dbReference type="NCBI Taxonomy" id="1497396"/>
    <lineage>
        <taxon>Bacteria</taxon>
        <taxon>Bacillati</taxon>
        <taxon>Actinomycetota</taxon>
        <taxon>Actinomycetes</taxon>
        <taxon>Pseudonocardiales</taxon>
        <taxon>Pseudonocardiaceae</taxon>
        <taxon>Kibdelosporangium</taxon>
    </lineage>
</organism>
<feature type="region of interest" description="Disordered" evidence="1">
    <location>
        <begin position="233"/>
        <end position="255"/>
    </location>
</feature>
<dbReference type="PANTHER" id="PTHR45138">
    <property type="entry name" value="REGULATORY COMPONENTS OF SENSORY TRANSDUCTION SYSTEM"/>
    <property type="match status" value="1"/>
</dbReference>
<keyword evidence="2" id="KW-1133">Transmembrane helix</keyword>
<dbReference type="InterPro" id="IPR029787">
    <property type="entry name" value="Nucleotide_cyclase"/>
</dbReference>
<dbReference type="InterPro" id="IPR000160">
    <property type="entry name" value="GGDEF_dom"/>
</dbReference>
<keyword evidence="2" id="KW-0812">Transmembrane</keyword>
<feature type="domain" description="GGDEF" evidence="3">
    <location>
        <begin position="96"/>
        <end position="229"/>
    </location>
</feature>
<feature type="transmembrane region" description="Helical" evidence="2">
    <location>
        <begin position="20"/>
        <end position="53"/>
    </location>
</feature>
<dbReference type="Gene3D" id="3.30.70.270">
    <property type="match status" value="1"/>
</dbReference>
<evidence type="ECO:0000313" key="5">
    <source>
        <dbReference type="Proteomes" id="UP001597045"/>
    </source>
</evidence>
<accession>A0ABW3MB78</accession>
<proteinExistence type="predicted"/>
<dbReference type="PANTHER" id="PTHR45138:SF9">
    <property type="entry name" value="DIGUANYLATE CYCLASE DGCM-RELATED"/>
    <property type="match status" value="1"/>
</dbReference>
<name>A0ABW3MB78_9PSEU</name>
<evidence type="ECO:0000256" key="2">
    <source>
        <dbReference type="SAM" id="Phobius"/>
    </source>
</evidence>
<protein>
    <submittedName>
        <fullName evidence="4">GGDEF domain-containing protein</fullName>
    </submittedName>
</protein>
<feature type="non-terminal residue" evidence="4">
    <location>
        <position position="1"/>
    </location>
</feature>
<dbReference type="SMART" id="SM00267">
    <property type="entry name" value="GGDEF"/>
    <property type="match status" value="1"/>
</dbReference>
<dbReference type="NCBIfam" id="TIGR00254">
    <property type="entry name" value="GGDEF"/>
    <property type="match status" value="1"/>
</dbReference>
<evidence type="ECO:0000259" key="3">
    <source>
        <dbReference type="PROSITE" id="PS50887"/>
    </source>
</evidence>
<dbReference type="PROSITE" id="PS50887">
    <property type="entry name" value="GGDEF"/>
    <property type="match status" value="1"/>
</dbReference>
<dbReference type="Pfam" id="PF00990">
    <property type="entry name" value="GGDEF"/>
    <property type="match status" value="1"/>
</dbReference>
<sequence>YRPSERLAAPDLLGDWRENALELATLCMGTITAMLLTLRPWAVVLIFVPLYILHKSVLIKQLEDLATTDAKTGLLNAATWRTLADRELERAGRYGRQCGLLFLDLDHFRNINSTYGHLAGDAALQAVGTAVASSTRGSDVAGRWGGDSDEFMILMPDTGSADVLAAANRLRDEVAKLTIGDGGQPLSVSIGAAVWPTHGDTLNEVIMNADNALFSAKNTGRGRVCVVDDLTPPSVVSLEPEGERPPTAAPTPPRT</sequence>
<evidence type="ECO:0000256" key="1">
    <source>
        <dbReference type="SAM" id="MobiDB-lite"/>
    </source>
</evidence>
<evidence type="ECO:0000313" key="4">
    <source>
        <dbReference type="EMBL" id="MFD1047807.1"/>
    </source>
</evidence>